<dbReference type="InterPro" id="IPR050840">
    <property type="entry name" value="Adaptor_Complx_Large_Subunit"/>
</dbReference>
<dbReference type="Pfam" id="PF01602">
    <property type="entry name" value="Adaptin_N"/>
    <property type="match status" value="1"/>
</dbReference>
<dbReference type="InterPro" id="IPR002553">
    <property type="entry name" value="Clathrin/coatomer_adapt-like_N"/>
</dbReference>
<proteinExistence type="predicted"/>
<dbReference type="Gene3D" id="1.25.10.10">
    <property type="entry name" value="Leucine-rich Repeat Variant"/>
    <property type="match status" value="1"/>
</dbReference>
<organism evidence="6">
    <name type="scientific">Nymphaea colorata</name>
    <name type="common">pocket water lily</name>
    <dbReference type="NCBI Taxonomy" id="210225"/>
    <lineage>
        <taxon>Eukaryota</taxon>
        <taxon>Viridiplantae</taxon>
        <taxon>Streptophyta</taxon>
        <taxon>Embryophyta</taxon>
        <taxon>Tracheophyta</taxon>
        <taxon>Spermatophyta</taxon>
        <taxon>Magnoliopsida</taxon>
        <taxon>Nymphaeales</taxon>
        <taxon>Nymphaeaceae</taxon>
        <taxon>Nymphaea</taxon>
    </lineage>
</organism>
<evidence type="ECO:0000313" key="6">
    <source>
        <dbReference type="EMBL" id="VVW85438.1"/>
    </source>
</evidence>
<dbReference type="GO" id="GO:0012505">
    <property type="term" value="C:endomembrane system"/>
    <property type="evidence" value="ECO:0007669"/>
    <property type="project" value="UniProtKB-SubCell"/>
</dbReference>
<feature type="domain" description="Clathrin/coatomer adaptor adaptin-like N-terminal" evidence="5">
    <location>
        <begin position="1"/>
        <end position="104"/>
    </location>
</feature>
<comment type="subcellular location">
    <subcellularLocation>
        <location evidence="1">Endomembrane system</location>
    </subcellularLocation>
</comment>
<keyword evidence="3" id="KW-0653">Protein transport</keyword>
<evidence type="ECO:0000259" key="5">
    <source>
        <dbReference type="Pfam" id="PF01602"/>
    </source>
</evidence>
<keyword evidence="2" id="KW-0813">Transport</keyword>
<evidence type="ECO:0000256" key="1">
    <source>
        <dbReference type="ARBA" id="ARBA00004308"/>
    </source>
</evidence>
<name>A0A5K1HEC4_9MAGN</name>
<protein>
    <recommendedName>
        <fullName evidence="5">Clathrin/coatomer adaptor adaptin-like N-terminal domain-containing protein</fullName>
    </recommendedName>
</protein>
<dbReference type="EMBL" id="LR721934">
    <property type="protein sequence ID" value="VVW85438.1"/>
    <property type="molecule type" value="Genomic_DNA"/>
</dbReference>
<evidence type="ECO:0000256" key="3">
    <source>
        <dbReference type="ARBA" id="ARBA00022927"/>
    </source>
</evidence>
<evidence type="ECO:0000256" key="4">
    <source>
        <dbReference type="ARBA" id="ARBA00023136"/>
    </source>
</evidence>
<dbReference type="InterPro" id="IPR016024">
    <property type="entry name" value="ARM-type_fold"/>
</dbReference>
<sequence>MLGHSAPFAHIHAINLTQNKNLILKRIGYLMCSLFFDSNSDLLIMLVATIIKDLTNGDVHEIVICLTSLGQVLNATIAAAVTDHVVKLLTHTTDLVRKKATLVMQKSR</sequence>
<dbReference type="PANTHER" id="PTHR22780">
    <property type="entry name" value="ADAPTIN, ALPHA/GAMMA/EPSILON"/>
    <property type="match status" value="1"/>
</dbReference>
<dbReference type="SUPFAM" id="SSF48371">
    <property type="entry name" value="ARM repeat"/>
    <property type="match status" value="1"/>
</dbReference>
<keyword evidence="4" id="KW-0472">Membrane</keyword>
<reference evidence="6" key="1">
    <citation type="submission" date="2019-09" db="EMBL/GenBank/DDBJ databases">
        <authorList>
            <person name="Zhang L."/>
        </authorList>
    </citation>
    <scope>NUCLEOTIDE SEQUENCE</scope>
</reference>
<dbReference type="GO" id="GO:0016192">
    <property type="term" value="P:vesicle-mediated transport"/>
    <property type="evidence" value="ECO:0007669"/>
    <property type="project" value="InterPro"/>
</dbReference>
<accession>A0A5K1HEC4</accession>
<dbReference type="InterPro" id="IPR011989">
    <property type="entry name" value="ARM-like"/>
</dbReference>
<dbReference type="GO" id="GO:0030117">
    <property type="term" value="C:membrane coat"/>
    <property type="evidence" value="ECO:0007669"/>
    <property type="project" value="InterPro"/>
</dbReference>
<evidence type="ECO:0000256" key="2">
    <source>
        <dbReference type="ARBA" id="ARBA00022448"/>
    </source>
</evidence>
<dbReference type="GO" id="GO:0006886">
    <property type="term" value="P:intracellular protein transport"/>
    <property type="evidence" value="ECO:0007669"/>
    <property type="project" value="InterPro"/>
</dbReference>
<dbReference type="AlphaFoldDB" id="A0A5K1HEC4"/>
<gene>
    <name evidence="6" type="ORF">NYM_LOCUS29230</name>
</gene>